<evidence type="ECO:0000313" key="4">
    <source>
        <dbReference type="Proteomes" id="UP000182975"/>
    </source>
</evidence>
<dbReference type="RefSeq" id="WP_169815780.1">
    <property type="nucleotide sequence ID" value="NZ_CP011402.1"/>
</dbReference>
<keyword evidence="2" id="KW-1133">Transmembrane helix</keyword>
<name>A0A1H8SXF0_9ACTN</name>
<evidence type="ECO:0000256" key="1">
    <source>
        <dbReference type="PIRSR" id="PIRSR605754-1"/>
    </source>
</evidence>
<evidence type="ECO:0000256" key="2">
    <source>
        <dbReference type="SAM" id="Phobius"/>
    </source>
</evidence>
<dbReference type="InterPro" id="IPR009835">
    <property type="entry name" value="SrtB"/>
</dbReference>
<feature type="transmembrane region" description="Helical" evidence="2">
    <location>
        <begin position="21"/>
        <end position="45"/>
    </location>
</feature>
<sequence length="290" mass="32182">MSEQVNEDNQSKKRKRAIWRVVFWIALVVFVVAAGALAYIMWGYWSASKTYDDIASNAFKAESQDVSELSKLTVDWDYLRSVNPDVVAWVYIPDTEVNYPVVQGSDNEEYLHKDFGEGEGFAARGGTIFLDVADKNDMSSQNNVLYGHHMRDGSMFAVLSDSYIDQDFFDAHRTIYVLTPTRNYKCSAFSLVLTDGWDAIVETDFTTADGCAQYVQDKIERSVVEPTGGFPSATSVTKLFSFSTCDYQETNGRAVLFSQVVETAVPNADNSGSETNQDAAVIQNAAKEGA</sequence>
<dbReference type="Proteomes" id="UP000182975">
    <property type="component" value="Unassembled WGS sequence"/>
</dbReference>
<feature type="active site" description="Acyl-thioester intermediate" evidence="1">
    <location>
        <position position="245"/>
    </location>
</feature>
<dbReference type="Gene3D" id="2.40.260.10">
    <property type="entry name" value="Sortase"/>
    <property type="match status" value="1"/>
</dbReference>
<gene>
    <name evidence="3" type="ORF">SAMN02910314_01322</name>
</gene>
<organism evidence="3 4">
    <name type="scientific">Denitrobacterium detoxificans</name>
    <dbReference type="NCBI Taxonomy" id="79604"/>
    <lineage>
        <taxon>Bacteria</taxon>
        <taxon>Bacillati</taxon>
        <taxon>Actinomycetota</taxon>
        <taxon>Coriobacteriia</taxon>
        <taxon>Eggerthellales</taxon>
        <taxon>Eggerthellaceae</taxon>
        <taxon>Denitrobacterium</taxon>
    </lineage>
</organism>
<keyword evidence="4" id="KW-1185">Reference proteome</keyword>
<proteinExistence type="predicted"/>
<evidence type="ECO:0000313" key="3">
    <source>
        <dbReference type="EMBL" id="SEO83352.1"/>
    </source>
</evidence>
<reference evidence="4" key="1">
    <citation type="submission" date="2016-10" db="EMBL/GenBank/DDBJ databases">
        <authorList>
            <person name="Varghese N."/>
        </authorList>
    </citation>
    <scope>NUCLEOTIDE SEQUENCE [LARGE SCALE GENOMIC DNA]</scope>
    <source>
        <strain evidence="4">DSM 21843</strain>
    </source>
</reference>
<feature type="active site" description="Proton donor/acceptor" evidence="1">
    <location>
        <position position="148"/>
    </location>
</feature>
<keyword evidence="2" id="KW-0812">Transmembrane</keyword>
<dbReference type="CDD" id="cd05826">
    <property type="entry name" value="Sortase_B"/>
    <property type="match status" value="1"/>
</dbReference>
<dbReference type="EMBL" id="FOEC01000008">
    <property type="protein sequence ID" value="SEO83352.1"/>
    <property type="molecule type" value="Genomic_DNA"/>
</dbReference>
<dbReference type="AlphaFoldDB" id="A0A1H8SXF0"/>
<keyword evidence="2" id="KW-0472">Membrane</keyword>
<dbReference type="InterPro" id="IPR023365">
    <property type="entry name" value="Sortase_dom-sf"/>
</dbReference>
<dbReference type="GO" id="GO:0016787">
    <property type="term" value="F:hydrolase activity"/>
    <property type="evidence" value="ECO:0007669"/>
    <property type="project" value="UniProtKB-KW"/>
</dbReference>
<accession>A0A1H8SXF0</accession>
<dbReference type="NCBIfam" id="TIGR03064">
    <property type="entry name" value="sortase_srtB"/>
    <property type="match status" value="1"/>
</dbReference>
<protein>
    <submittedName>
        <fullName evidence="3">Sortase B</fullName>
    </submittedName>
</protein>
<dbReference type="SUPFAM" id="SSF63817">
    <property type="entry name" value="Sortase"/>
    <property type="match status" value="1"/>
</dbReference>